<gene>
    <name evidence="1" type="ORF">K466DRAFT_585974</name>
</gene>
<dbReference type="InParanoid" id="A0A5C3PEB0"/>
<keyword evidence="2" id="KW-1185">Reference proteome</keyword>
<evidence type="ECO:0000313" key="2">
    <source>
        <dbReference type="Proteomes" id="UP000308197"/>
    </source>
</evidence>
<dbReference type="EMBL" id="ML211133">
    <property type="protein sequence ID" value="TFK87916.1"/>
    <property type="molecule type" value="Genomic_DNA"/>
</dbReference>
<sequence length="100" mass="11381">MTMFLLEIGFLIINECRDDPGRLATCYLVCRAWHLASRAHLVRKVVLKVTSRTRLHLVDFLHILNSYLNNIGDFIEELHLIGDSDDKDAEDACPLAKSLS</sequence>
<accession>A0A5C3PEB0</accession>
<organism evidence="1 2">
    <name type="scientific">Polyporus arcularius HHB13444</name>
    <dbReference type="NCBI Taxonomy" id="1314778"/>
    <lineage>
        <taxon>Eukaryota</taxon>
        <taxon>Fungi</taxon>
        <taxon>Dikarya</taxon>
        <taxon>Basidiomycota</taxon>
        <taxon>Agaricomycotina</taxon>
        <taxon>Agaricomycetes</taxon>
        <taxon>Polyporales</taxon>
        <taxon>Polyporaceae</taxon>
        <taxon>Polyporus</taxon>
    </lineage>
</organism>
<proteinExistence type="predicted"/>
<name>A0A5C3PEB0_9APHY</name>
<dbReference type="Proteomes" id="UP000308197">
    <property type="component" value="Unassembled WGS sequence"/>
</dbReference>
<evidence type="ECO:0000313" key="1">
    <source>
        <dbReference type="EMBL" id="TFK87916.1"/>
    </source>
</evidence>
<evidence type="ECO:0008006" key="3">
    <source>
        <dbReference type="Google" id="ProtNLM"/>
    </source>
</evidence>
<reference evidence="1 2" key="1">
    <citation type="journal article" date="2019" name="Nat. Ecol. Evol.">
        <title>Megaphylogeny resolves global patterns of mushroom evolution.</title>
        <authorList>
            <person name="Varga T."/>
            <person name="Krizsan K."/>
            <person name="Foldi C."/>
            <person name="Dima B."/>
            <person name="Sanchez-Garcia M."/>
            <person name="Sanchez-Ramirez S."/>
            <person name="Szollosi G.J."/>
            <person name="Szarkandi J.G."/>
            <person name="Papp V."/>
            <person name="Albert L."/>
            <person name="Andreopoulos W."/>
            <person name="Angelini C."/>
            <person name="Antonin V."/>
            <person name="Barry K.W."/>
            <person name="Bougher N.L."/>
            <person name="Buchanan P."/>
            <person name="Buyck B."/>
            <person name="Bense V."/>
            <person name="Catcheside P."/>
            <person name="Chovatia M."/>
            <person name="Cooper J."/>
            <person name="Damon W."/>
            <person name="Desjardin D."/>
            <person name="Finy P."/>
            <person name="Geml J."/>
            <person name="Haridas S."/>
            <person name="Hughes K."/>
            <person name="Justo A."/>
            <person name="Karasinski D."/>
            <person name="Kautmanova I."/>
            <person name="Kiss B."/>
            <person name="Kocsube S."/>
            <person name="Kotiranta H."/>
            <person name="LaButti K.M."/>
            <person name="Lechner B.E."/>
            <person name="Liimatainen K."/>
            <person name="Lipzen A."/>
            <person name="Lukacs Z."/>
            <person name="Mihaltcheva S."/>
            <person name="Morgado L.N."/>
            <person name="Niskanen T."/>
            <person name="Noordeloos M.E."/>
            <person name="Ohm R.A."/>
            <person name="Ortiz-Santana B."/>
            <person name="Ovrebo C."/>
            <person name="Racz N."/>
            <person name="Riley R."/>
            <person name="Savchenko A."/>
            <person name="Shiryaev A."/>
            <person name="Soop K."/>
            <person name="Spirin V."/>
            <person name="Szebenyi C."/>
            <person name="Tomsovsky M."/>
            <person name="Tulloss R.E."/>
            <person name="Uehling J."/>
            <person name="Grigoriev I.V."/>
            <person name="Vagvolgyi C."/>
            <person name="Papp T."/>
            <person name="Martin F.M."/>
            <person name="Miettinen O."/>
            <person name="Hibbett D.S."/>
            <person name="Nagy L.G."/>
        </authorList>
    </citation>
    <scope>NUCLEOTIDE SEQUENCE [LARGE SCALE GENOMIC DNA]</scope>
    <source>
        <strain evidence="1 2">HHB13444</strain>
    </source>
</reference>
<dbReference type="AlphaFoldDB" id="A0A5C3PEB0"/>
<protein>
    <recommendedName>
        <fullName evidence="3">F-box domain-containing protein</fullName>
    </recommendedName>
</protein>